<dbReference type="EMBL" id="PUHZ01000010">
    <property type="protein sequence ID" value="PQO46352.1"/>
    <property type="molecule type" value="Genomic_DNA"/>
</dbReference>
<accession>A0A2S8GPK8</accession>
<evidence type="ECO:0000313" key="2">
    <source>
        <dbReference type="Proteomes" id="UP000237819"/>
    </source>
</evidence>
<proteinExistence type="predicted"/>
<protein>
    <submittedName>
        <fullName evidence="1">Uncharacterized protein</fullName>
    </submittedName>
</protein>
<sequence>MDLLRVLRPSVPTHLKMKLPERRYATEIVQLPSGNELITFYPNSNSPKEVLDLFENEKCARNTFCIDLNGKVLWQIAKTDRKESDCFVRMIVDPQVITKYYPQIDTCREFVGVTSRGYRCKVNKENGSVIVFGWDRG</sequence>
<reference evidence="1 2" key="1">
    <citation type="submission" date="2018-02" db="EMBL/GenBank/DDBJ databases">
        <title>Comparative genomes isolates from brazilian mangrove.</title>
        <authorList>
            <person name="Araujo J.E."/>
            <person name="Taketani R.G."/>
            <person name="Silva M.C.P."/>
            <person name="Loureco M.V."/>
            <person name="Andreote F.D."/>
        </authorList>
    </citation>
    <scope>NUCLEOTIDE SEQUENCE [LARGE SCALE GENOMIC DNA]</scope>
    <source>
        <strain evidence="1 2">Nap-Phe MGV</strain>
    </source>
</reference>
<comment type="caution">
    <text evidence="1">The sequence shown here is derived from an EMBL/GenBank/DDBJ whole genome shotgun (WGS) entry which is preliminary data.</text>
</comment>
<evidence type="ECO:0000313" key="1">
    <source>
        <dbReference type="EMBL" id="PQO46352.1"/>
    </source>
</evidence>
<organism evidence="1 2">
    <name type="scientific">Blastopirellula marina</name>
    <dbReference type="NCBI Taxonomy" id="124"/>
    <lineage>
        <taxon>Bacteria</taxon>
        <taxon>Pseudomonadati</taxon>
        <taxon>Planctomycetota</taxon>
        <taxon>Planctomycetia</taxon>
        <taxon>Pirellulales</taxon>
        <taxon>Pirellulaceae</taxon>
        <taxon>Blastopirellula</taxon>
    </lineage>
</organism>
<dbReference type="Proteomes" id="UP000237819">
    <property type="component" value="Unassembled WGS sequence"/>
</dbReference>
<dbReference type="AlphaFoldDB" id="A0A2S8GPK8"/>
<name>A0A2S8GPK8_9BACT</name>
<gene>
    <name evidence="1" type="ORF">C5Y93_10240</name>
</gene>